<evidence type="ECO:0000313" key="4">
    <source>
        <dbReference type="Proteomes" id="UP001066276"/>
    </source>
</evidence>
<dbReference type="Proteomes" id="UP001066276">
    <property type="component" value="Chromosome 9"/>
</dbReference>
<feature type="region of interest" description="Disordered" evidence="1">
    <location>
        <begin position="58"/>
        <end position="100"/>
    </location>
</feature>
<gene>
    <name evidence="3" type="ORF">NDU88_007339</name>
</gene>
<sequence>MKDLLTTRNQNCWKELIAKEAFTRVSWKAKYGQQERQPLAIRRRRVVTNLPVVTTKLPMIRAPSKEEEDKKEEEPAPPELVRRRGTLSHAEMRPATPHTRTLLYQGFSKEGKGRSMYLQRRNLESPEAKFQHPLLSSWEYGWRLGDVVKDARNPIHGRSAIVKDTFYVRNGIFHHPSTTDRMLYTLG</sequence>
<accession>A0AAV7N6P2</accession>
<evidence type="ECO:0000259" key="2">
    <source>
        <dbReference type="Pfam" id="PF22589"/>
    </source>
</evidence>
<dbReference type="PANTHER" id="PTHR35826:SF5">
    <property type="entry name" value="GENE 45521-RELATED"/>
    <property type="match status" value="1"/>
</dbReference>
<feature type="domain" description="Sperm microtubule inner protein 1 C-terminal" evidence="2">
    <location>
        <begin position="58"/>
        <end position="176"/>
    </location>
</feature>
<evidence type="ECO:0000313" key="3">
    <source>
        <dbReference type="EMBL" id="KAJ1109983.1"/>
    </source>
</evidence>
<comment type="caution">
    <text evidence="3">The sequence shown here is derived from an EMBL/GenBank/DDBJ whole genome shotgun (WGS) entry which is preliminary data.</text>
</comment>
<dbReference type="AlphaFoldDB" id="A0AAV7N6P2"/>
<dbReference type="EMBL" id="JANPWB010000013">
    <property type="protein sequence ID" value="KAJ1109983.1"/>
    <property type="molecule type" value="Genomic_DNA"/>
</dbReference>
<reference evidence="3" key="1">
    <citation type="journal article" date="2022" name="bioRxiv">
        <title>Sequencing and chromosome-scale assembly of the giantPleurodeles waltlgenome.</title>
        <authorList>
            <person name="Brown T."/>
            <person name="Elewa A."/>
            <person name="Iarovenko S."/>
            <person name="Subramanian E."/>
            <person name="Araus A.J."/>
            <person name="Petzold A."/>
            <person name="Susuki M."/>
            <person name="Suzuki K.-i.T."/>
            <person name="Hayashi T."/>
            <person name="Toyoda A."/>
            <person name="Oliveira C."/>
            <person name="Osipova E."/>
            <person name="Leigh N.D."/>
            <person name="Simon A."/>
            <person name="Yun M.H."/>
        </authorList>
    </citation>
    <scope>NUCLEOTIDE SEQUENCE</scope>
    <source>
        <strain evidence="3">20211129_DDA</strain>
        <tissue evidence="3">Liver</tissue>
    </source>
</reference>
<feature type="compositionally biased region" description="Basic and acidic residues" evidence="1">
    <location>
        <begin position="63"/>
        <end position="74"/>
    </location>
</feature>
<dbReference type="Pfam" id="PF22589">
    <property type="entry name" value="SPMIP1"/>
    <property type="match status" value="1"/>
</dbReference>
<organism evidence="3 4">
    <name type="scientific">Pleurodeles waltl</name>
    <name type="common">Iberian ribbed newt</name>
    <dbReference type="NCBI Taxonomy" id="8319"/>
    <lineage>
        <taxon>Eukaryota</taxon>
        <taxon>Metazoa</taxon>
        <taxon>Chordata</taxon>
        <taxon>Craniata</taxon>
        <taxon>Vertebrata</taxon>
        <taxon>Euteleostomi</taxon>
        <taxon>Amphibia</taxon>
        <taxon>Batrachia</taxon>
        <taxon>Caudata</taxon>
        <taxon>Salamandroidea</taxon>
        <taxon>Salamandridae</taxon>
        <taxon>Pleurodelinae</taxon>
        <taxon>Pleurodeles</taxon>
    </lineage>
</organism>
<keyword evidence="4" id="KW-1185">Reference proteome</keyword>
<dbReference type="InterPro" id="IPR054323">
    <property type="entry name" value="SPMIP1_C"/>
</dbReference>
<protein>
    <recommendedName>
        <fullName evidence="2">Sperm microtubule inner protein 1 C-terminal domain-containing protein</fullName>
    </recommendedName>
</protein>
<proteinExistence type="predicted"/>
<dbReference type="PANTHER" id="PTHR35826">
    <property type="entry name" value="PROTEIN ATP6V1FNB-LIKE"/>
    <property type="match status" value="1"/>
</dbReference>
<name>A0AAV7N6P2_PLEWA</name>
<evidence type="ECO:0000256" key="1">
    <source>
        <dbReference type="SAM" id="MobiDB-lite"/>
    </source>
</evidence>